<accession>A0AA37SPS7</accession>
<evidence type="ECO:0000313" key="2">
    <source>
        <dbReference type="Proteomes" id="UP001156666"/>
    </source>
</evidence>
<evidence type="ECO:0000313" key="1">
    <source>
        <dbReference type="EMBL" id="GLR18563.1"/>
    </source>
</evidence>
<sequence>MDLLKKYLPILGAVVATLSMNAQYSYIPNDLELLERMNVKQERIRYSERLGDTSVFETNIFDENANLIEYKSKENMPIQAKIIFHYDENNFCYREDYYRNHILYQYKEINRTPLKQVERYYSVTGEYKGLQQTTYFNEDGKEEKLIIKRKGHPKVTRKYFYHDNGNLKQIWVKKDGKPTIANFDLNGDRIGEEQKKEVPRKVLAYHEDGAVKIDTRIFTVTDILPDEIIKVGKGYQDEYSMEMYTYYLPNGLNEMTQICIEDKLMYTYFSDYTFHETEAPLEPFIEKEVNISTSSLE</sequence>
<reference evidence="1" key="1">
    <citation type="journal article" date="2014" name="Int. J. Syst. Evol. Microbiol.">
        <title>Complete genome sequence of Corynebacterium casei LMG S-19264T (=DSM 44701T), isolated from a smear-ripened cheese.</title>
        <authorList>
            <consortium name="US DOE Joint Genome Institute (JGI-PGF)"/>
            <person name="Walter F."/>
            <person name="Albersmeier A."/>
            <person name="Kalinowski J."/>
            <person name="Ruckert C."/>
        </authorList>
    </citation>
    <scope>NUCLEOTIDE SEQUENCE</scope>
    <source>
        <strain evidence="1">NBRC 108769</strain>
    </source>
</reference>
<dbReference type="RefSeq" id="WP_235294313.1">
    <property type="nucleotide sequence ID" value="NZ_BSOH01000021.1"/>
</dbReference>
<dbReference type="Proteomes" id="UP001156666">
    <property type="component" value="Unassembled WGS sequence"/>
</dbReference>
<keyword evidence="2" id="KW-1185">Reference proteome</keyword>
<comment type="caution">
    <text evidence="1">The sequence shown here is derived from an EMBL/GenBank/DDBJ whole genome shotgun (WGS) entry which is preliminary data.</text>
</comment>
<dbReference type="AlphaFoldDB" id="A0AA37SPS7"/>
<organism evidence="1 2">
    <name type="scientific">Portibacter lacus</name>
    <dbReference type="NCBI Taxonomy" id="1099794"/>
    <lineage>
        <taxon>Bacteria</taxon>
        <taxon>Pseudomonadati</taxon>
        <taxon>Bacteroidota</taxon>
        <taxon>Saprospiria</taxon>
        <taxon>Saprospirales</taxon>
        <taxon>Haliscomenobacteraceae</taxon>
        <taxon>Portibacter</taxon>
    </lineage>
</organism>
<gene>
    <name evidence="1" type="ORF">GCM10007940_31790</name>
</gene>
<reference evidence="1" key="2">
    <citation type="submission" date="2023-01" db="EMBL/GenBank/DDBJ databases">
        <title>Draft genome sequence of Portibacter lacus strain NBRC 108769.</title>
        <authorList>
            <person name="Sun Q."/>
            <person name="Mori K."/>
        </authorList>
    </citation>
    <scope>NUCLEOTIDE SEQUENCE</scope>
    <source>
        <strain evidence="1">NBRC 108769</strain>
    </source>
</reference>
<proteinExistence type="predicted"/>
<dbReference type="EMBL" id="BSOH01000021">
    <property type="protein sequence ID" value="GLR18563.1"/>
    <property type="molecule type" value="Genomic_DNA"/>
</dbReference>
<protein>
    <submittedName>
        <fullName evidence="1">Uncharacterized protein</fullName>
    </submittedName>
</protein>
<name>A0AA37SPS7_9BACT</name>